<proteinExistence type="inferred from homology"/>
<dbReference type="STRING" id="1122240.GCA_000620105_03046"/>
<dbReference type="OrthoDB" id="9779595at2"/>
<evidence type="ECO:0000256" key="3">
    <source>
        <dbReference type="ARBA" id="ARBA00022692"/>
    </source>
</evidence>
<comment type="function">
    <text evidence="6">HflC and HflK could encode or regulate a protease.</text>
</comment>
<feature type="transmembrane region" description="Helical" evidence="6">
    <location>
        <begin position="62"/>
        <end position="81"/>
    </location>
</feature>
<feature type="domain" description="Band 7" evidence="8">
    <location>
        <begin position="76"/>
        <end position="253"/>
    </location>
</feature>
<organism evidence="9 10">
    <name type="scientific">Microvirgula aerodenitrificans</name>
    <dbReference type="NCBI Taxonomy" id="57480"/>
    <lineage>
        <taxon>Bacteria</taxon>
        <taxon>Pseudomonadati</taxon>
        <taxon>Pseudomonadota</taxon>
        <taxon>Betaproteobacteria</taxon>
        <taxon>Neisseriales</taxon>
        <taxon>Aquaspirillaceae</taxon>
        <taxon>Microvirgula</taxon>
    </lineage>
</organism>
<keyword evidence="9" id="KW-0378">Hydrolase</keyword>
<dbReference type="Pfam" id="PF01145">
    <property type="entry name" value="Band_7"/>
    <property type="match status" value="1"/>
</dbReference>
<dbReference type="InterPro" id="IPR001107">
    <property type="entry name" value="Band_7"/>
</dbReference>
<dbReference type="InterPro" id="IPR010201">
    <property type="entry name" value="HflK"/>
</dbReference>
<keyword evidence="4 6" id="KW-1133">Transmembrane helix</keyword>
<feature type="compositionally biased region" description="Low complexity" evidence="7">
    <location>
        <begin position="364"/>
        <end position="377"/>
    </location>
</feature>
<dbReference type="AlphaFoldDB" id="A0A2S0P6J4"/>
<dbReference type="EMBL" id="CP028519">
    <property type="protein sequence ID" value="AVY93008.1"/>
    <property type="molecule type" value="Genomic_DNA"/>
</dbReference>
<name>A0A2S0P6J4_9NEIS</name>
<dbReference type="GO" id="GO:0016020">
    <property type="term" value="C:membrane"/>
    <property type="evidence" value="ECO:0007669"/>
    <property type="project" value="UniProtKB-SubCell"/>
</dbReference>
<dbReference type="PANTHER" id="PTHR43327">
    <property type="entry name" value="STOMATIN-LIKE PROTEIN 2, MITOCHONDRIAL"/>
    <property type="match status" value="1"/>
</dbReference>
<dbReference type="InterPro" id="IPR020980">
    <property type="entry name" value="Membrane_HflK_N"/>
</dbReference>
<evidence type="ECO:0000256" key="1">
    <source>
        <dbReference type="ARBA" id="ARBA00004167"/>
    </source>
</evidence>
<comment type="subunit">
    <text evidence="6">HflC and HflK may interact to form a multimeric complex.</text>
</comment>
<feature type="region of interest" description="Disordered" evidence="7">
    <location>
        <begin position="36"/>
        <end position="55"/>
    </location>
</feature>
<keyword evidence="10" id="KW-1185">Reference proteome</keyword>
<evidence type="ECO:0000256" key="4">
    <source>
        <dbReference type="ARBA" id="ARBA00022989"/>
    </source>
</evidence>
<dbReference type="Proteomes" id="UP000244173">
    <property type="component" value="Chromosome"/>
</dbReference>
<dbReference type="SMART" id="SM00244">
    <property type="entry name" value="PHB"/>
    <property type="match status" value="1"/>
</dbReference>
<feature type="compositionally biased region" description="Basic and acidic residues" evidence="7">
    <location>
        <begin position="398"/>
        <end position="412"/>
    </location>
</feature>
<evidence type="ECO:0000256" key="2">
    <source>
        <dbReference type="ARBA" id="ARBA00006971"/>
    </source>
</evidence>
<dbReference type="InterPro" id="IPR050710">
    <property type="entry name" value="Band7/mec-2_domain"/>
</dbReference>
<gene>
    <name evidence="9" type="primary">hflK</name>
    <name evidence="9" type="ORF">DAI18_02320</name>
</gene>
<dbReference type="Gene3D" id="3.30.479.30">
    <property type="entry name" value="Band 7 domain"/>
    <property type="match status" value="1"/>
</dbReference>
<evidence type="ECO:0000313" key="10">
    <source>
        <dbReference type="Proteomes" id="UP000244173"/>
    </source>
</evidence>
<dbReference type="GO" id="GO:0006508">
    <property type="term" value="P:proteolysis"/>
    <property type="evidence" value="ECO:0007669"/>
    <property type="project" value="UniProtKB-KW"/>
</dbReference>
<dbReference type="KEGG" id="maer:DAI18_02320"/>
<keyword evidence="5 6" id="KW-0472">Membrane</keyword>
<feature type="region of interest" description="Disordered" evidence="7">
    <location>
        <begin position="364"/>
        <end position="412"/>
    </location>
</feature>
<comment type="similarity">
    <text evidence="2 6">Belongs to the band 7/mec-2 family. HflK subfamily.</text>
</comment>
<accession>A0A2S0P6J4</accession>
<evidence type="ECO:0000256" key="7">
    <source>
        <dbReference type="SAM" id="MobiDB-lite"/>
    </source>
</evidence>
<dbReference type="SUPFAM" id="SSF117892">
    <property type="entry name" value="Band 7/SPFH domain"/>
    <property type="match status" value="1"/>
</dbReference>
<comment type="subcellular location">
    <subcellularLocation>
        <location evidence="1">Membrane</location>
        <topology evidence="1">Single-pass membrane protein</topology>
    </subcellularLocation>
</comment>
<evidence type="ECO:0000313" key="9">
    <source>
        <dbReference type="EMBL" id="AVY93008.1"/>
    </source>
</evidence>
<dbReference type="Pfam" id="PF12221">
    <property type="entry name" value="HflK_N"/>
    <property type="match status" value="1"/>
</dbReference>
<dbReference type="GO" id="GO:0008233">
    <property type="term" value="F:peptidase activity"/>
    <property type="evidence" value="ECO:0007669"/>
    <property type="project" value="UniProtKB-KW"/>
</dbReference>
<dbReference type="RefSeq" id="WP_028499968.1">
    <property type="nucleotide sequence ID" value="NZ_CALFSO010000049.1"/>
</dbReference>
<keyword evidence="9" id="KW-0645">Protease</keyword>
<dbReference type="InterPro" id="IPR036013">
    <property type="entry name" value="Band_7/SPFH_dom_sf"/>
</dbReference>
<evidence type="ECO:0000256" key="5">
    <source>
        <dbReference type="ARBA" id="ARBA00023136"/>
    </source>
</evidence>
<evidence type="ECO:0000259" key="8">
    <source>
        <dbReference type="SMART" id="SM00244"/>
    </source>
</evidence>
<evidence type="ECO:0000256" key="6">
    <source>
        <dbReference type="RuleBase" id="RU364113"/>
    </source>
</evidence>
<dbReference type="NCBIfam" id="TIGR01933">
    <property type="entry name" value="hflK"/>
    <property type="match status" value="1"/>
</dbReference>
<keyword evidence="3 6" id="KW-0812">Transmembrane</keyword>
<sequence>MAQNDPQRGGGRRGNDGPPDLDELFRNLNNKLSRILGGKGGGDDNGGPSAPRSPRGAMKGGVLALGGVLVALWLASGFYVVDAREEGVVLQLGRFNRITDSGLQWHLPYPFEKVEIVTLTEVRSVEIGYRGNAKNRVLEESLMLTEDQNIIDVQLSVQYDVKDPRAFLFNNVFTDKDGKDVVKMVTESAIREVVGKNKVDFVLNEGRGQIAAETQQVIQAMLDRYGTGIRVAKVNINDVQPPEQVQAAFEDAVKAGQDKEKLRNEGQAYANDVIPKARGLATRLLEESQGYKQRVISNAEGEAARFKSVLGEYQKAPAVTRERIYYDTMQKVMQDTTKVIVDQKGGQNLLYLPLDKLMQMTNPQAPAAAGNRPQAAGTPSAEAEAVPQANEGANGRNFSRDVRRGRNQEGGQ</sequence>
<protein>
    <recommendedName>
        <fullName evidence="6">Protein HflK</fullName>
    </recommendedName>
</protein>
<dbReference type="CDD" id="cd03404">
    <property type="entry name" value="SPFH_HflK"/>
    <property type="match status" value="1"/>
</dbReference>
<reference evidence="9 10" key="1">
    <citation type="submission" date="2018-04" db="EMBL/GenBank/DDBJ databases">
        <title>Denitrifier Microvirgula.</title>
        <authorList>
            <person name="Anderson E."/>
            <person name="Jang J."/>
            <person name="Ishii S."/>
        </authorList>
    </citation>
    <scope>NUCLEOTIDE SEQUENCE [LARGE SCALE GENOMIC DNA]</scope>
    <source>
        <strain evidence="9 10">BE2.4</strain>
    </source>
</reference>
<dbReference type="PANTHER" id="PTHR43327:SF2">
    <property type="entry name" value="MODULATOR OF FTSH PROTEASE HFLK"/>
    <property type="match status" value="1"/>
</dbReference>
<feature type="region of interest" description="Disordered" evidence="7">
    <location>
        <begin position="1"/>
        <end position="23"/>
    </location>
</feature>